<evidence type="ECO:0000256" key="1">
    <source>
        <dbReference type="SAM" id="MobiDB-lite"/>
    </source>
</evidence>
<dbReference type="HOGENOM" id="CLU_2675347_0_0_1"/>
<sequence length="76" mass="8026">MELPRWRNSVKSGLEQPRLSSSGSSHRHDHITGSSSAPSHPLLALTLPSKGTVTQGGGDSDSVFRTPPTASYGINQ</sequence>
<dbReference type="Proteomes" id="UP000026962">
    <property type="component" value="Chromosome 4"/>
</dbReference>
<feature type="region of interest" description="Disordered" evidence="1">
    <location>
        <begin position="1"/>
        <end position="76"/>
    </location>
</feature>
<reference evidence="2" key="2">
    <citation type="submission" date="2018-05" db="EMBL/GenBank/DDBJ databases">
        <title>OpunRS2 (Oryza punctata Reference Sequence Version 2).</title>
        <authorList>
            <person name="Zhang J."/>
            <person name="Kudrna D."/>
            <person name="Lee S."/>
            <person name="Talag J."/>
            <person name="Welchert J."/>
            <person name="Wing R.A."/>
        </authorList>
    </citation>
    <scope>NUCLEOTIDE SEQUENCE [LARGE SCALE GENOMIC DNA]</scope>
</reference>
<organism evidence="2">
    <name type="scientific">Oryza punctata</name>
    <name type="common">Red rice</name>
    <dbReference type="NCBI Taxonomy" id="4537"/>
    <lineage>
        <taxon>Eukaryota</taxon>
        <taxon>Viridiplantae</taxon>
        <taxon>Streptophyta</taxon>
        <taxon>Embryophyta</taxon>
        <taxon>Tracheophyta</taxon>
        <taxon>Spermatophyta</taxon>
        <taxon>Magnoliopsida</taxon>
        <taxon>Liliopsida</taxon>
        <taxon>Poales</taxon>
        <taxon>Poaceae</taxon>
        <taxon>BOP clade</taxon>
        <taxon>Oryzoideae</taxon>
        <taxon>Oryzeae</taxon>
        <taxon>Oryzinae</taxon>
        <taxon>Oryza</taxon>
    </lineage>
</organism>
<keyword evidence="3" id="KW-1185">Reference proteome</keyword>
<dbReference type="EnsemblPlants" id="OPUNC04G18680.1">
    <property type="protein sequence ID" value="OPUNC04G18680.1"/>
    <property type="gene ID" value="OPUNC04G18680"/>
</dbReference>
<feature type="compositionally biased region" description="Low complexity" evidence="1">
    <location>
        <begin position="34"/>
        <end position="49"/>
    </location>
</feature>
<evidence type="ECO:0000313" key="2">
    <source>
        <dbReference type="EnsemblPlants" id="OPUNC04G18680.1"/>
    </source>
</evidence>
<protein>
    <submittedName>
        <fullName evidence="2">Uncharacterized protein</fullName>
    </submittedName>
</protein>
<reference evidence="2" key="1">
    <citation type="submission" date="2015-04" db="UniProtKB">
        <authorList>
            <consortium name="EnsemblPlants"/>
        </authorList>
    </citation>
    <scope>IDENTIFICATION</scope>
</reference>
<dbReference type="Gramene" id="OPUNC04G18680.1">
    <property type="protein sequence ID" value="OPUNC04G18680.1"/>
    <property type="gene ID" value="OPUNC04G18680"/>
</dbReference>
<evidence type="ECO:0000313" key="3">
    <source>
        <dbReference type="Proteomes" id="UP000026962"/>
    </source>
</evidence>
<accession>A0A0E0KTM8</accession>
<proteinExistence type="predicted"/>
<dbReference type="AlphaFoldDB" id="A0A0E0KTM8"/>
<name>A0A0E0KTM8_ORYPU</name>